<dbReference type="PROSITE" id="PS51257">
    <property type="entry name" value="PROKAR_LIPOPROTEIN"/>
    <property type="match status" value="1"/>
</dbReference>
<evidence type="ECO:0000256" key="2">
    <source>
        <dbReference type="ARBA" id="ARBA00004913"/>
    </source>
</evidence>
<organism evidence="11 12">
    <name type="scientific">Rehmannia glutinosa</name>
    <name type="common">Chinese foxglove</name>
    <dbReference type="NCBI Taxonomy" id="99300"/>
    <lineage>
        <taxon>Eukaryota</taxon>
        <taxon>Viridiplantae</taxon>
        <taxon>Streptophyta</taxon>
        <taxon>Embryophyta</taxon>
        <taxon>Tracheophyta</taxon>
        <taxon>Spermatophyta</taxon>
        <taxon>Magnoliopsida</taxon>
        <taxon>eudicotyledons</taxon>
        <taxon>Gunneridae</taxon>
        <taxon>Pentapetalae</taxon>
        <taxon>asterids</taxon>
        <taxon>lamiids</taxon>
        <taxon>Lamiales</taxon>
        <taxon>Orobanchaceae</taxon>
        <taxon>Rehmannieae</taxon>
        <taxon>Rehmannia</taxon>
    </lineage>
</organism>
<dbReference type="PROSITE" id="PS51387">
    <property type="entry name" value="FAD_PCMH"/>
    <property type="match status" value="1"/>
</dbReference>
<dbReference type="InterPro" id="IPR012951">
    <property type="entry name" value="BBE"/>
</dbReference>
<evidence type="ECO:0000313" key="11">
    <source>
        <dbReference type="EMBL" id="KAK6123831.1"/>
    </source>
</evidence>
<dbReference type="EMBL" id="JABTTQ020002448">
    <property type="protein sequence ID" value="KAK6123831.1"/>
    <property type="molecule type" value="Genomic_DNA"/>
</dbReference>
<evidence type="ECO:0000259" key="10">
    <source>
        <dbReference type="PROSITE" id="PS51387"/>
    </source>
</evidence>
<evidence type="ECO:0000256" key="8">
    <source>
        <dbReference type="ARBA" id="ARBA00023180"/>
    </source>
</evidence>
<dbReference type="InterPro" id="IPR036318">
    <property type="entry name" value="FAD-bd_PCMH-like_sf"/>
</dbReference>
<comment type="similarity">
    <text evidence="3">Belongs to the oxygen-dependent FAD-linked oxidoreductase family.</text>
</comment>
<keyword evidence="7" id="KW-0274">FAD</keyword>
<evidence type="ECO:0000256" key="3">
    <source>
        <dbReference type="ARBA" id="ARBA00005466"/>
    </source>
</evidence>
<evidence type="ECO:0000256" key="6">
    <source>
        <dbReference type="ARBA" id="ARBA00022729"/>
    </source>
</evidence>
<evidence type="ECO:0000256" key="7">
    <source>
        <dbReference type="ARBA" id="ARBA00022827"/>
    </source>
</evidence>
<proteinExistence type="inferred from homology"/>
<dbReference type="Proteomes" id="UP001318860">
    <property type="component" value="Unassembled WGS sequence"/>
</dbReference>
<feature type="signal peptide" evidence="9">
    <location>
        <begin position="1"/>
        <end position="26"/>
    </location>
</feature>
<comment type="caution">
    <text evidence="11">The sequence shown here is derived from an EMBL/GenBank/DDBJ whole genome shotgun (WGS) entry which is preliminary data.</text>
</comment>
<keyword evidence="12" id="KW-1185">Reference proteome</keyword>
<dbReference type="InterPro" id="IPR006094">
    <property type="entry name" value="Oxid_FAD_bind_N"/>
</dbReference>
<dbReference type="InterPro" id="IPR016166">
    <property type="entry name" value="FAD-bd_PCMH"/>
</dbReference>
<gene>
    <name evidence="11" type="ORF">DH2020_042432</name>
</gene>
<evidence type="ECO:0000256" key="1">
    <source>
        <dbReference type="ARBA" id="ARBA00001974"/>
    </source>
</evidence>
<dbReference type="Pfam" id="PF01565">
    <property type="entry name" value="FAD_binding_4"/>
    <property type="match status" value="1"/>
</dbReference>
<dbReference type="Pfam" id="PF08031">
    <property type="entry name" value="BBE"/>
    <property type="match status" value="1"/>
</dbReference>
<keyword evidence="8" id="KW-0325">Glycoprotein</keyword>
<evidence type="ECO:0000256" key="5">
    <source>
        <dbReference type="ARBA" id="ARBA00022630"/>
    </source>
</evidence>
<comment type="pathway">
    <text evidence="2">Alkaloid biosynthesis.</text>
</comment>
<accession>A0ABR0UMY6</accession>
<evidence type="ECO:0000313" key="12">
    <source>
        <dbReference type="Proteomes" id="UP001318860"/>
    </source>
</evidence>
<dbReference type="InterPro" id="IPR016167">
    <property type="entry name" value="FAD-bd_PCMH_sub1"/>
</dbReference>
<dbReference type="SUPFAM" id="SSF56176">
    <property type="entry name" value="FAD-binding/transporter-associated domain-like"/>
    <property type="match status" value="1"/>
</dbReference>
<dbReference type="Gene3D" id="3.30.465.10">
    <property type="match status" value="1"/>
</dbReference>
<evidence type="ECO:0000256" key="4">
    <source>
        <dbReference type="ARBA" id="ARBA00022589"/>
    </source>
</evidence>
<feature type="domain" description="FAD-binding PCMH-type" evidence="10">
    <location>
        <begin position="75"/>
        <end position="249"/>
    </location>
</feature>
<protein>
    <recommendedName>
        <fullName evidence="10">FAD-binding PCMH-type domain-containing protein</fullName>
    </recommendedName>
</protein>
<keyword evidence="5" id="KW-0285">Flavoprotein</keyword>
<reference evidence="11 12" key="1">
    <citation type="journal article" date="2021" name="Comput. Struct. Biotechnol. J.">
        <title>De novo genome assembly of the potent medicinal plant Rehmannia glutinosa using nanopore technology.</title>
        <authorList>
            <person name="Ma L."/>
            <person name="Dong C."/>
            <person name="Song C."/>
            <person name="Wang X."/>
            <person name="Zheng X."/>
            <person name="Niu Y."/>
            <person name="Chen S."/>
            <person name="Feng W."/>
        </authorList>
    </citation>
    <scope>NUCLEOTIDE SEQUENCE [LARGE SCALE GENOMIC DNA]</scope>
    <source>
        <strain evidence="11">DH-2019</strain>
    </source>
</reference>
<dbReference type="Gene3D" id="3.40.462.20">
    <property type="match status" value="1"/>
</dbReference>
<dbReference type="PANTHER" id="PTHR32448">
    <property type="entry name" value="OS08G0158400 PROTEIN"/>
    <property type="match status" value="1"/>
</dbReference>
<feature type="chain" id="PRO_5045908616" description="FAD-binding PCMH-type domain-containing protein" evidence="9">
    <location>
        <begin position="27"/>
        <end position="533"/>
    </location>
</feature>
<evidence type="ECO:0000256" key="9">
    <source>
        <dbReference type="SAM" id="SignalP"/>
    </source>
</evidence>
<sequence length="533" mass="59917">MEISRISHSLLFFFLVVISCSGHALSQDHRDFLRCLSLNAQNNSEIFEVVYTPNNSSYLSILQSSIRNLRFASSSTPRPLVIVTPVLETQIPAIVLCARENGMQIRTRSGGHDYEGLSYASQVPFVVIDLINLSEITVDVDQKTAWVQAGATIGQLYYKISQKSRTLAFPAGACPTVGVGGHFSGGGYGALLRKYGLAVDNIVDARFINVNGRVLDRKSMGEELFWAIRGGGGASFGIITAWKLNLVTVPGTVTIFSINRTLEQNATELIYKWQYVAPNLPKDVLIALSITRINSGKTGEKTILATFNSLFLGHVDRFLELLKQSFPELGVQREDCSEVTWVQSALFFGGYPIGVSPEVLASRVPLTRLYFKAKSDYVQEPIPEHGFQGIWNLLYEKEADMAQLIFSPYGGRMKEVSESAVPFPHRAGNLYKIQHLVYWDEPGMEASERYINWIRRLYSYMAPYVSKFPRSAYINYRDLDLGINNEGNTSFAQASIWGIKYFNNNFNRLVRIKTEVDPSNFFRNEQSIPPFYF</sequence>
<keyword evidence="6 9" id="KW-0732">Signal</keyword>
<keyword evidence="4" id="KW-0017">Alkaloid metabolism</keyword>
<name>A0ABR0UMY6_REHGL</name>
<dbReference type="Gene3D" id="3.30.43.10">
    <property type="entry name" value="Uridine Diphospho-n-acetylenolpyruvylglucosamine Reductase, domain 2"/>
    <property type="match status" value="1"/>
</dbReference>
<comment type="cofactor">
    <cofactor evidence="1">
        <name>FAD</name>
        <dbReference type="ChEBI" id="CHEBI:57692"/>
    </cofactor>
</comment>
<dbReference type="InterPro" id="IPR016169">
    <property type="entry name" value="FAD-bd_PCMH_sub2"/>
</dbReference>